<evidence type="ECO:0008006" key="3">
    <source>
        <dbReference type="Google" id="ProtNLM"/>
    </source>
</evidence>
<dbReference type="SUPFAM" id="SSF52096">
    <property type="entry name" value="ClpP/crotonase"/>
    <property type="match status" value="1"/>
</dbReference>
<dbReference type="AlphaFoldDB" id="A0A6I2GZN1"/>
<keyword evidence="2" id="KW-1185">Reference proteome</keyword>
<evidence type="ECO:0000313" key="2">
    <source>
        <dbReference type="Proteomes" id="UP000430975"/>
    </source>
</evidence>
<name>A0A6I2GZN1_9LACT</name>
<protein>
    <recommendedName>
        <fullName evidence="3">Tail specific protease domain-containing protein</fullName>
    </recommendedName>
</protein>
<dbReference type="EMBL" id="WJQS01000007">
    <property type="protein sequence ID" value="MRI85883.1"/>
    <property type="molecule type" value="Genomic_DNA"/>
</dbReference>
<accession>A0A6I2GZN1</accession>
<dbReference type="InterPro" id="IPR029045">
    <property type="entry name" value="ClpP/crotonase-like_dom_sf"/>
</dbReference>
<proteinExistence type="predicted"/>
<dbReference type="Gene3D" id="3.90.226.10">
    <property type="entry name" value="2-enoyl-CoA Hydratase, Chain A, domain 1"/>
    <property type="match status" value="1"/>
</dbReference>
<sequence>MFKNQENVHVFGQNSAGFTSASTLFYIAENYHMYLATNKIVTLSGETYLDQPIIPDTSVNFKEEDVIEVAKGWLLK</sequence>
<comment type="caution">
    <text evidence="1">The sequence shown here is derived from an EMBL/GenBank/DDBJ whole genome shotgun (WGS) entry which is preliminary data.</text>
</comment>
<reference evidence="1 2" key="1">
    <citation type="submission" date="2019-11" db="EMBL/GenBank/DDBJ databases">
        <title>Characterisation of Fundicoccus ignavus gen. nov. sp. nov., a novel genus of the family Aerococcaceae isolated from bulk tank milk.</title>
        <authorList>
            <person name="Siebert A."/>
            <person name="Huptas C."/>
            <person name="Wenning M."/>
            <person name="Scherer S."/>
            <person name="Doll E.V."/>
        </authorList>
    </citation>
    <scope>NUCLEOTIDE SEQUENCE [LARGE SCALE GENOMIC DNA]</scope>
    <source>
        <strain evidence="1 2">WS4759</strain>
    </source>
</reference>
<organism evidence="1 2">
    <name type="scientific">Fundicoccus ignavus</name>
    <dbReference type="NCBI Taxonomy" id="2664442"/>
    <lineage>
        <taxon>Bacteria</taxon>
        <taxon>Bacillati</taxon>
        <taxon>Bacillota</taxon>
        <taxon>Bacilli</taxon>
        <taxon>Lactobacillales</taxon>
        <taxon>Aerococcaceae</taxon>
        <taxon>Fundicoccus</taxon>
    </lineage>
</organism>
<dbReference type="Proteomes" id="UP000430975">
    <property type="component" value="Unassembled WGS sequence"/>
</dbReference>
<gene>
    <name evidence="1" type="ORF">GIY09_08390</name>
</gene>
<evidence type="ECO:0000313" key="1">
    <source>
        <dbReference type="EMBL" id="MRI85883.1"/>
    </source>
</evidence>